<reference evidence="2" key="1">
    <citation type="journal article" date="2019" name="Int. J. Syst. Evol. Microbiol.">
        <title>The Global Catalogue of Microorganisms (GCM) 10K type strain sequencing project: providing services to taxonomists for standard genome sequencing and annotation.</title>
        <authorList>
            <consortium name="The Broad Institute Genomics Platform"/>
            <consortium name="The Broad Institute Genome Sequencing Center for Infectious Disease"/>
            <person name="Wu L."/>
            <person name="Ma J."/>
        </authorList>
    </citation>
    <scope>NUCLEOTIDE SEQUENCE [LARGE SCALE GENOMIC DNA]</scope>
    <source>
        <strain evidence="2">JCM 30071</strain>
    </source>
</reference>
<dbReference type="EMBL" id="BMPN01000010">
    <property type="protein sequence ID" value="GGJ75279.1"/>
    <property type="molecule type" value="Genomic_DNA"/>
</dbReference>
<evidence type="ECO:0000313" key="2">
    <source>
        <dbReference type="Proteomes" id="UP000634435"/>
    </source>
</evidence>
<dbReference type="RefSeq" id="WP_188944217.1">
    <property type="nucleotide sequence ID" value="NZ_BMPN01000010.1"/>
</dbReference>
<proteinExistence type="predicted"/>
<name>A0ABQ2DW74_9BACI</name>
<protein>
    <submittedName>
        <fullName evidence="1">Uncharacterized protein</fullName>
    </submittedName>
</protein>
<keyword evidence="2" id="KW-1185">Reference proteome</keyword>
<accession>A0ABQ2DW74</accession>
<organism evidence="1 2">
    <name type="scientific">Virgibacillus kapii</name>
    <dbReference type="NCBI Taxonomy" id="1638645"/>
    <lineage>
        <taxon>Bacteria</taxon>
        <taxon>Bacillati</taxon>
        <taxon>Bacillota</taxon>
        <taxon>Bacilli</taxon>
        <taxon>Bacillales</taxon>
        <taxon>Bacillaceae</taxon>
        <taxon>Virgibacillus</taxon>
    </lineage>
</organism>
<sequence length="203" mass="23335">MALWMSKTVNAVSSFSAFQNRFRKEMCDSSKRSIPLELHDEQLEALYNAFMPVIETSIYAEMERVMTAIRTSFDAVIDGKGGNIKPETYICNDKHFKRFITHAVTDYQSLQAQRINIIMVHNKAYQSLEDGLFGETFVSENGFQTAYQLHKQLNQAFHDGYQDLLFEGTILDTDEKIEKQVIEPIVQRYDVKIQVMLEGGEDG</sequence>
<dbReference type="Proteomes" id="UP000634435">
    <property type="component" value="Unassembled WGS sequence"/>
</dbReference>
<gene>
    <name evidence="1" type="ORF">GCM10007111_41050</name>
</gene>
<comment type="caution">
    <text evidence="1">The sequence shown here is derived from an EMBL/GenBank/DDBJ whole genome shotgun (WGS) entry which is preliminary data.</text>
</comment>
<evidence type="ECO:0000313" key="1">
    <source>
        <dbReference type="EMBL" id="GGJ75279.1"/>
    </source>
</evidence>